<sequence length="123" mass="13644">MNPNPVIQEVLDNVCAQYRKNAKVLLTKLSQHKDISSWDDQGGFVYKEMLVKGSNMLDLGQGTLQTHAGSSKHPPKGWDIFMKAMAELNIPSSVMGNTVNRDHLERLEVSASDQETPIAPPKK</sequence>
<evidence type="ECO:0000313" key="1">
    <source>
        <dbReference type="EMBL" id="KYO40990.1"/>
    </source>
</evidence>
<evidence type="ECO:0000313" key="2">
    <source>
        <dbReference type="Proteomes" id="UP000050525"/>
    </source>
</evidence>
<dbReference type="EMBL" id="AKHW03001786">
    <property type="protein sequence ID" value="KYO40990.1"/>
    <property type="molecule type" value="Genomic_DNA"/>
</dbReference>
<gene>
    <name evidence="1" type="ORF">Y1Q_0013735</name>
</gene>
<comment type="caution">
    <text evidence="1">The sequence shown here is derived from an EMBL/GenBank/DDBJ whole genome shotgun (WGS) entry which is preliminary data.</text>
</comment>
<accession>A0A151NWF0</accession>
<dbReference type="Proteomes" id="UP000050525">
    <property type="component" value="Unassembled WGS sequence"/>
</dbReference>
<organism evidence="1 2">
    <name type="scientific">Alligator mississippiensis</name>
    <name type="common">American alligator</name>
    <dbReference type="NCBI Taxonomy" id="8496"/>
    <lineage>
        <taxon>Eukaryota</taxon>
        <taxon>Metazoa</taxon>
        <taxon>Chordata</taxon>
        <taxon>Craniata</taxon>
        <taxon>Vertebrata</taxon>
        <taxon>Euteleostomi</taxon>
        <taxon>Archelosauria</taxon>
        <taxon>Archosauria</taxon>
        <taxon>Crocodylia</taxon>
        <taxon>Alligatoridae</taxon>
        <taxon>Alligatorinae</taxon>
        <taxon>Alligator</taxon>
    </lineage>
</organism>
<reference evidence="1 2" key="1">
    <citation type="journal article" date="2012" name="Genome Biol.">
        <title>Sequencing three crocodilian genomes to illuminate the evolution of archosaurs and amniotes.</title>
        <authorList>
            <person name="St John J.A."/>
            <person name="Braun E.L."/>
            <person name="Isberg S.R."/>
            <person name="Miles L.G."/>
            <person name="Chong A.Y."/>
            <person name="Gongora J."/>
            <person name="Dalzell P."/>
            <person name="Moran C."/>
            <person name="Bed'hom B."/>
            <person name="Abzhanov A."/>
            <person name="Burgess S.C."/>
            <person name="Cooksey A.M."/>
            <person name="Castoe T.A."/>
            <person name="Crawford N.G."/>
            <person name="Densmore L.D."/>
            <person name="Drew J.C."/>
            <person name="Edwards S.V."/>
            <person name="Faircloth B.C."/>
            <person name="Fujita M.K."/>
            <person name="Greenwold M.J."/>
            <person name="Hoffmann F.G."/>
            <person name="Howard J.M."/>
            <person name="Iguchi T."/>
            <person name="Janes D.E."/>
            <person name="Khan S.Y."/>
            <person name="Kohno S."/>
            <person name="de Koning A.J."/>
            <person name="Lance S.L."/>
            <person name="McCarthy F.M."/>
            <person name="McCormack J.E."/>
            <person name="Merchant M.E."/>
            <person name="Peterson D.G."/>
            <person name="Pollock D.D."/>
            <person name="Pourmand N."/>
            <person name="Raney B.J."/>
            <person name="Roessler K.A."/>
            <person name="Sanford J.R."/>
            <person name="Sawyer R.H."/>
            <person name="Schmidt C.J."/>
            <person name="Triplett E.W."/>
            <person name="Tuberville T.D."/>
            <person name="Venegas-Anaya M."/>
            <person name="Howard J.T."/>
            <person name="Jarvis E.D."/>
            <person name="Guillette L.J.Jr."/>
            <person name="Glenn T.C."/>
            <person name="Green R.E."/>
            <person name="Ray D.A."/>
        </authorList>
    </citation>
    <scope>NUCLEOTIDE SEQUENCE [LARGE SCALE GENOMIC DNA]</scope>
    <source>
        <strain evidence="1">KSC_2009_1</strain>
    </source>
</reference>
<name>A0A151NWF0_ALLMI</name>
<protein>
    <submittedName>
        <fullName evidence="1">Uncharacterized protein</fullName>
    </submittedName>
</protein>
<dbReference type="AlphaFoldDB" id="A0A151NWF0"/>
<keyword evidence="2" id="KW-1185">Reference proteome</keyword>
<proteinExistence type="predicted"/>